<evidence type="ECO:0000259" key="3">
    <source>
        <dbReference type="Pfam" id="PF13439"/>
    </source>
</evidence>
<keyword evidence="1 4" id="KW-0808">Transferase</keyword>
<dbReference type="AlphaFoldDB" id="A0A3Q8S7V3"/>
<evidence type="ECO:0000256" key="1">
    <source>
        <dbReference type="ARBA" id="ARBA00022679"/>
    </source>
</evidence>
<protein>
    <submittedName>
        <fullName evidence="4">Glycosyltransferase</fullName>
    </submittedName>
</protein>
<dbReference type="GO" id="GO:0016757">
    <property type="term" value="F:glycosyltransferase activity"/>
    <property type="evidence" value="ECO:0007669"/>
    <property type="project" value="InterPro"/>
</dbReference>
<dbReference type="RefSeq" id="WP_125164500.1">
    <property type="nucleotide sequence ID" value="NZ_CP034234.1"/>
</dbReference>
<dbReference type="InterPro" id="IPR028098">
    <property type="entry name" value="Glyco_trans_4-like_N"/>
</dbReference>
<dbReference type="Pfam" id="PF00534">
    <property type="entry name" value="Glycos_transf_1"/>
    <property type="match status" value="1"/>
</dbReference>
<gene>
    <name evidence="4" type="ORF">EEI45_05830</name>
</gene>
<dbReference type="KEGG" id="eri:EEI45_05830"/>
<dbReference type="PANTHER" id="PTHR46401:SF2">
    <property type="entry name" value="GLYCOSYLTRANSFERASE WBBK-RELATED"/>
    <property type="match status" value="1"/>
</dbReference>
<keyword evidence="5" id="KW-1185">Reference proteome</keyword>
<evidence type="ECO:0000313" key="5">
    <source>
        <dbReference type="Proteomes" id="UP000278804"/>
    </source>
</evidence>
<name>A0A3Q8S7V3_9FIRM</name>
<proteinExistence type="predicted"/>
<dbReference type="InterPro" id="IPR001296">
    <property type="entry name" value="Glyco_trans_1"/>
</dbReference>
<reference evidence="4 5" key="1">
    <citation type="journal article" date="2020" name="Int. J. Syst. Evol. Microbiol.">
        <title>Description of Erysipelothrix piscisicarius sp. nov., an emergent fish pathogen, and assessment of virulence using a tiger barb (Puntigrus tetrazona) infection model.</title>
        <authorList>
            <person name="Pomaranski E.K."/>
            <person name="Griffin M.J."/>
            <person name="Camus A.C."/>
            <person name="Armwood A.R."/>
            <person name="Shelley J."/>
            <person name="Waldbieser G.C."/>
            <person name="LaFrentz B.R."/>
            <person name="Garcia J.C."/>
            <person name="Yanong R."/>
            <person name="Soto E."/>
        </authorList>
    </citation>
    <scope>NUCLEOTIDE SEQUENCE [LARGE SCALE GENOMIC DNA]</scope>
    <source>
        <strain evidence="4 5">15TAL0474</strain>
    </source>
</reference>
<feature type="domain" description="Glycosyl transferase family 1" evidence="2">
    <location>
        <begin position="227"/>
        <end position="360"/>
    </location>
</feature>
<accession>A0A3Q8S7V3</accession>
<dbReference type="Proteomes" id="UP000278804">
    <property type="component" value="Chromosome"/>
</dbReference>
<dbReference type="PANTHER" id="PTHR46401">
    <property type="entry name" value="GLYCOSYLTRANSFERASE WBBK-RELATED"/>
    <property type="match status" value="1"/>
</dbReference>
<evidence type="ECO:0000313" key="4">
    <source>
        <dbReference type="EMBL" id="AZK44326.1"/>
    </source>
</evidence>
<feature type="domain" description="Glycosyltransferase subfamily 4-like N-terminal" evidence="3">
    <location>
        <begin position="17"/>
        <end position="216"/>
    </location>
</feature>
<dbReference type="Pfam" id="PF13439">
    <property type="entry name" value="Glyco_transf_4"/>
    <property type="match status" value="1"/>
</dbReference>
<dbReference type="SUPFAM" id="SSF53756">
    <property type="entry name" value="UDP-Glycosyltransferase/glycogen phosphorylase"/>
    <property type="match status" value="1"/>
</dbReference>
<dbReference type="GO" id="GO:0009103">
    <property type="term" value="P:lipopolysaccharide biosynthetic process"/>
    <property type="evidence" value="ECO:0007669"/>
    <property type="project" value="TreeGrafter"/>
</dbReference>
<evidence type="ECO:0000259" key="2">
    <source>
        <dbReference type="Pfam" id="PF00534"/>
    </source>
</evidence>
<sequence>MKVLFINSVCDYGSTGKIVRDLANGLKKEGHEVLISYGRHDAKDKTDTFYIGDKRSTYNHVLMTRLFNRHGLHSNRATQKLIQKIESYQPDVIHLHNLHGYYLNVEMLFESLKSYKGKIYWTFHDCWPISGSSAYFDFHGCKMWDEGCVECNSTRDYPEALLFKRQKKNFLWKKNAFSGLDNLTLITPSYWLKNLLSKSFLSQYPCEVIHNGINTDLFKPTYDQELSQKYEGKRVLLGVASIWEQRKGLNDFIKLSTMISEDYKIVLIGLTEEQKKALPASIDGVLRTDSAEQLAAYYTLSYRFINPTYEDNYPTTNIEALCCQTPVIAYDTGGNKEVADHPFMTIVKQGDLDAIVETLESNQTVSFDAFDDLIHDSHTFVANTLKLYQR</sequence>
<dbReference type="EMBL" id="CP034234">
    <property type="protein sequence ID" value="AZK44326.1"/>
    <property type="molecule type" value="Genomic_DNA"/>
</dbReference>
<dbReference type="Gene3D" id="3.40.50.2000">
    <property type="entry name" value="Glycogen Phosphorylase B"/>
    <property type="match status" value="2"/>
</dbReference>
<organism evidence="4 5">
    <name type="scientific">Erysipelothrix piscisicarius</name>
    <dbReference type="NCBI Taxonomy" id="2485784"/>
    <lineage>
        <taxon>Bacteria</taxon>
        <taxon>Bacillati</taxon>
        <taxon>Bacillota</taxon>
        <taxon>Erysipelotrichia</taxon>
        <taxon>Erysipelotrichales</taxon>
        <taxon>Erysipelotrichaceae</taxon>
        <taxon>Erysipelothrix</taxon>
    </lineage>
</organism>